<dbReference type="RefSeq" id="WP_096581095.1">
    <property type="nucleotide sequence ID" value="NZ_CAWNJS010000001.1"/>
</dbReference>
<dbReference type="AlphaFoldDB" id="A0A1Z4N757"/>
<feature type="compositionally biased region" description="Low complexity" evidence="1">
    <location>
        <begin position="24"/>
        <end position="34"/>
    </location>
</feature>
<proteinExistence type="predicted"/>
<feature type="chain" id="PRO_5012418989" description="DUF192 domain-containing protein" evidence="2">
    <location>
        <begin position="26"/>
        <end position="176"/>
    </location>
</feature>
<evidence type="ECO:0000256" key="1">
    <source>
        <dbReference type="SAM" id="MobiDB-lite"/>
    </source>
</evidence>
<keyword evidence="4" id="KW-1185">Reference proteome</keyword>
<dbReference type="Pfam" id="PF02643">
    <property type="entry name" value="DUF192"/>
    <property type="match status" value="1"/>
</dbReference>
<organism evidence="3 4">
    <name type="scientific">Tolypothrix tenuis PCC 7101</name>
    <dbReference type="NCBI Taxonomy" id="231146"/>
    <lineage>
        <taxon>Bacteria</taxon>
        <taxon>Bacillati</taxon>
        <taxon>Cyanobacteriota</taxon>
        <taxon>Cyanophyceae</taxon>
        <taxon>Nostocales</taxon>
        <taxon>Tolypothrichaceae</taxon>
        <taxon>Tolypothrix</taxon>
    </lineage>
</organism>
<dbReference type="KEGG" id="ttq:NIES37_54940"/>
<sequence length="176" mass="19115">MLKLLSFISILLSVLLMGCSPPTTAKPPSTTSGSQTQAPVSAGQQLSITAEATVPNNTKIQLEVAQTPEQQEMGLMYRKSLPDNRGMLFKFPSAQAVRFWMKNTLIPLDMVFMQNGVVKYIKTSAPPCTSDPCPTYGPNTLVDTVIELRAGRATELGLKLGDSIKIKFLPSATLRK</sequence>
<gene>
    <name evidence="3" type="ORF">NIES37_54940</name>
</gene>
<evidence type="ECO:0008006" key="5">
    <source>
        <dbReference type="Google" id="ProtNLM"/>
    </source>
</evidence>
<dbReference type="PROSITE" id="PS51257">
    <property type="entry name" value="PROKAR_LIPOPROTEIN"/>
    <property type="match status" value="1"/>
</dbReference>
<name>A0A1Z4N757_9CYAN</name>
<reference evidence="3 4" key="1">
    <citation type="submission" date="2017-06" db="EMBL/GenBank/DDBJ databases">
        <title>Genome sequencing of cyanobaciteial culture collection at National Institute for Environmental Studies (NIES).</title>
        <authorList>
            <person name="Hirose Y."/>
            <person name="Shimura Y."/>
            <person name="Fujisawa T."/>
            <person name="Nakamura Y."/>
            <person name="Kawachi M."/>
        </authorList>
    </citation>
    <scope>NUCLEOTIDE SEQUENCE [LARGE SCALE GENOMIC DNA]</scope>
    <source>
        <strain evidence="3 4">NIES-37</strain>
    </source>
</reference>
<feature type="region of interest" description="Disordered" evidence="1">
    <location>
        <begin position="24"/>
        <end position="44"/>
    </location>
</feature>
<feature type="compositionally biased region" description="Polar residues" evidence="1">
    <location>
        <begin position="35"/>
        <end position="44"/>
    </location>
</feature>
<dbReference type="PANTHER" id="PTHR37953:SF1">
    <property type="entry name" value="UPF0127 PROTEIN MJ1496"/>
    <property type="match status" value="1"/>
</dbReference>
<evidence type="ECO:0000256" key="2">
    <source>
        <dbReference type="SAM" id="SignalP"/>
    </source>
</evidence>
<keyword evidence="2" id="KW-0732">Signal</keyword>
<evidence type="ECO:0000313" key="3">
    <source>
        <dbReference type="EMBL" id="BAZ01492.1"/>
    </source>
</evidence>
<dbReference type="InterPro" id="IPR038695">
    <property type="entry name" value="Saro_0823-like_sf"/>
</dbReference>
<dbReference type="EMBL" id="AP018248">
    <property type="protein sequence ID" value="BAZ01492.1"/>
    <property type="molecule type" value="Genomic_DNA"/>
</dbReference>
<dbReference type="Proteomes" id="UP000218785">
    <property type="component" value="Chromosome"/>
</dbReference>
<protein>
    <recommendedName>
        <fullName evidence="5">DUF192 domain-containing protein</fullName>
    </recommendedName>
</protein>
<dbReference type="Gene3D" id="2.60.120.1140">
    <property type="entry name" value="Protein of unknown function DUF192"/>
    <property type="match status" value="1"/>
</dbReference>
<dbReference type="InterPro" id="IPR003795">
    <property type="entry name" value="DUF192"/>
</dbReference>
<feature type="signal peptide" evidence="2">
    <location>
        <begin position="1"/>
        <end position="25"/>
    </location>
</feature>
<dbReference type="PANTHER" id="PTHR37953">
    <property type="entry name" value="UPF0127 PROTEIN MJ1496"/>
    <property type="match status" value="1"/>
</dbReference>
<accession>A0A1Z4N757</accession>
<evidence type="ECO:0000313" key="4">
    <source>
        <dbReference type="Proteomes" id="UP000218785"/>
    </source>
</evidence>